<evidence type="ECO:0000313" key="2">
    <source>
        <dbReference type="Proteomes" id="UP000007151"/>
    </source>
</evidence>
<comment type="caution">
    <text evidence="1">The sequence shown here is derived from an EMBL/GenBank/DDBJ whole genome shotgun (WGS) entry which is preliminary data.</text>
</comment>
<proteinExistence type="predicted"/>
<protein>
    <submittedName>
        <fullName evidence="1">Uncharacterized protein</fullName>
    </submittedName>
</protein>
<reference evidence="1 2" key="1">
    <citation type="journal article" date="2011" name="Cell">
        <title>The monarch butterfly genome yields insights into long-distance migration.</title>
        <authorList>
            <person name="Zhan S."/>
            <person name="Merlin C."/>
            <person name="Boore J.L."/>
            <person name="Reppert S.M."/>
        </authorList>
    </citation>
    <scope>NUCLEOTIDE SEQUENCE [LARGE SCALE GENOMIC DNA]</scope>
    <source>
        <strain evidence="1">F-2</strain>
    </source>
</reference>
<gene>
    <name evidence="1" type="ORF">KGM_210614</name>
</gene>
<accession>A0A212ERU5</accession>
<dbReference type="Proteomes" id="UP000007151">
    <property type="component" value="Unassembled WGS sequence"/>
</dbReference>
<evidence type="ECO:0000313" key="1">
    <source>
        <dbReference type="EMBL" id="OWR44207.1"/>
    </source>
</evidence>
<keyword evidence="2" id="KW-1185">Reference proteome</keyword>
<organism evidence="1 2">
    <name type="scientific">Danaus plexippus plexippus</name>
    <dbReference type="NCBI Taxonomy" id="278856"/>
    <lineage>
        <taxon>Eukaryota</taxon>
        <taxon>Metazoa</taxon>
        <taxon>Ecdysozoa</taxon>
        <taxon>Arthropoda</taxon>
        <taxon>Hexapoda</taxon>
        <taxon>Insecta</taxon>
        <taxon>Pterygota</taxon>
        <taxon>Neoptera</taxon>
        <taxon>Endopterygota</taxon>
        <taxon>Lepidoptera</taxon>
        <taxon>Glossata</taxon>
        <taxon>Ditrysia</taxon>
        <taxon>Papilionoidea</taxon>
        <taxon>Nymphalidae</taxon>
        <taxon>Danainae</taxon>
        <taxon>Danaini</taxon>
        <taxon>Danaina</taxon>
        <taxon>Danaus</taxon>
        <taxon>Danaus</taxon>
    </lineage>
</organism>
<dbReference type="AlphaFoldDB" id="A0A212ERU5"/>
<dbReference type="KEGG" id="dpl:KGM_210614"/>
<name>A0A212ERU5_DANPL</name>
<dbReference type="EMBL" id="AGBW02012923">
    <property type="protein sequence ID" value="OWR44207.1"/>
    <property type="molecule type" value="Genomic_DNA"/>
</dbReference>
<sequence>MGAIFVVVLSALLAGIVQTRSLEDLQAEVISDTHGTFEHNVEKRFVNPSLVGGGFSDKEISKIRAKRSEEECEKLRLCRLHARSNRNFFAAFELYFVNRENARLWDHHARSLAECSQRYSCYR</sequence>
<dbReference type="OrthoDB" id="7272008at2759"/>